<accession>A0A8J2WQ15</accession>
<evidence type="ECO:0000256" key="2">
    <source>
        <dbReference type="ARBA" id="ARBA00022525"/>
    </source>
</evidence>
<evidence type="ECO:0000256" key="1">
    <source>
        <dbReference type="ARBA" id="ARBA00004613"/>
    </source>
</evidence>
<evidence type="ECO:0000256" key="3">
    <source>
        <dbReference type="ARBA" id="ARBA00023119"/>
    </source>
</evidence>
<feature type="coiled-coil region" evidence="4">
    <location>
        <begin position="31"/>
        <end position="58"/>
    </location>
</feature>
<protein>
    <recommendedName>
        <fullName evidence="6">Fibrillar collagen NC1 domain-containing protein</fullName>
    </recommendedName>
</protein>
<dbReference type="InterPro" id="IPR036056">
    <property type="entry name" value="Fibrinogen-like_C"/>
</dbReference>
<feature type="signal peptide" evidence="5">
    <location>
        <begin position="1"/>
        <end position="29"/>
    </location>
</feature>
<dbReference type="SUPFAM" id="SSF56496">
    <property type="entry name" value="Fibrinogen C-terminal domain-like"/>
    <property type="match status" value="1"/>
</dbReference>
<dbReference type="GO" id="GO:0005581">
    <property type="term" value="C:collagen trimer"/>
    <property type="evidence" value="ECO:0007669"/>
    <property type="project" value="UniProtKB-KW"/>
</dbReference>
<evidence type="ECO:0000313" key="7">
    <source>
        <dbReference type="EMBL" id="CAH0107150.1"/>
    </source>
</evidence>
<comment type="subcellular location">
    <subcellularLocation>
        <location evidence="1">Secreted</location>
    </subcellularLocation>
</comment>
<dbReference type="Pfam" id="PF01410">
    <property type="entry name" value="COLFI"/>
    <property type="match status" value="1"/>
</dbReference>
<dbReference type="InterPro" id="IPR000885">
    <property type="entry name" value="Fib_collagen_C"/>
</dbReference>
<gene>
    <name evidence="7" type="ORF">DGAL_LOCUS10442</name>
</gene>
<dbReference type="NCBIfam" id="NF040941">
    <property type="entry name" value="GGGWT_bact"/>
    <property type="match status" value="1"/>
</dbReference>
<organism evidence="7 8">
    <name type="scientific">Daphnia galeata</name>
    <dbReference type="NCBI Taxonomy" id="27404"/>
    <lineage>
        <taxon>Eukaryota</taxon>
        <taxon>Metazoa</taxon>
        <taxon>Ecdysozoa</taxon>
        <taxon>Arthropoda</taxon>
        <taxon>Crustacea</taxon>
        <taxon>Branchiopoda</taxon>
        <taxon>Diplostraca</taxon>
        <taxon>Cladocera</taxon>
        <taxon>Anomopoda</taxon>
        <taxon>Daphniidae</taxon>
        <taxon>Daphnia</taxon>
    </lineage>
</organism>
<evidence type="ECO:0000259" key="6">
    <source>
        <dbReference type="Pfam" id="PF01410"/>
    </source>
</evidence>
<dbReference type="GO" id="GO:0005201">
    <property type="term" value="F:extracellular matrix structural constituent"/>
    <property type="evidence" value="ECO:0007669"/>
    <property type="project" value="InterPro"/>
</dbReference>
<keyword evidence="4" id="KW-0175">Coiled coil</keyword>
<keyword evidence="5" id="KW-0732">Signal</keyword>
<dbReference type="Proteomes" id="UP000789390">
    <property type="component" value="Unassembled WGS sequence"/>
</dbReference>
<keyword evidence="3" id="KW-0176">Collagen</keyword>
<keyword evidence="2" id="KW-0964">Secreted</keyword>
<name>A0A8J2WQ15_9CRUS</name>
<comment type="caution">
    <text evidence="7">The sequence shown here is derived from an EMBL/GenBank/DDBJ whole genome shotgun (WGS) entry which is preliminary data.</text>
</comment>
<dbReference type="Gene3D" id="2.60.120.1000">
    <property type="match status" value="1"/>
</dbReference>
<dbReference type="EMBL" id="CAKKLH010000257">
    <property type="protein sequence ID" value="CAH0107150.1"/>
    <property type="molecule type" value="Genomic_DNA"/>
</dbReference>
<dbReference type="AlphaFoldDB" id="A0A8J2WQ15"/>
<reference evidence="7" key="1">
    <citation type="submission" date="2021-11" db="EMBL/GenBank/DDBJ databases">
        <authorList>
            <person name="Schell T."/>
        </authorList>
    </citation>
    <scope>NUCLEOTIDE SEQUENCE</scope>
    <source>
        <strain evidence="7">M5</strain>
    </source>
</reference>
<dbReference type="GO" id="GO:0005576">
    <property type="term" value="C:extracellular region"/>
    <property type="evidence" value="ECO:0007669"/>
    <property type="project" value="UniProtKB-SubCell"/>
</dbReference>
<feature type="domain" description="Fibrillar collagen NC1" evidence="6">
    <location>
        <begin position="99"/>
        <end position="159"/>
    </location>
</feature>
<sequence length="206" mass="22619">MARFSSVITTLFIRSSILVLLLWSTCSNSAVLSMDEKYAHLEEKIAKLEDKYAHFETLIKIKDQQHDILAKEVSQLKLALENKTSSSKSVTSLNDVNSLPSALKNIMPRTCHEAKLGDPSIKSGMQWIDPDGQGIGDDPIYVYCDMSSGSTLISHDSESPVDVGSCADPGCYSKAINYNAPIRQLIALTELSGECQQSVKVSQFKN</sequence>
<evidence type="ECO:0000256" key="5">
    <source>
        <dbReference type="SAM" id="SignalP"/>
    </source>
</evidence>
<dbReference type="OrthoDB" id="6359386at2759"/>
<proteinExistence type="predicted"/>
<keyword evidence="8" id="KW-1185">Reference proteome</keyword>
<evidence type="ECO:0000313" key="8">
    <source>
        <dbReference type="Proteomes" id="UP000789390"/>
    </source>
</evidence>
<feature type="chain" id="PRO_5035147357" description="Fibrillar collagen NC1 domain-containing protein" evidence="5">
    <location>
        <begin position="30"/>
        <end position="206"/>
    </location>
</feature>
<evidence type="ECO:0000256" key="4">
    <source>
        <dbReference type="SAM" id="Coils"/>
    </source>
</evidence>